<evidence type="ECO:0000259" key="2">
    <source>
        <dbReference type="PROSITE" id="PS50020"/>
    </source>
</evidence>
<feature type="region of interest" description="Disordered" evidence="1">
    <location>
        <begin position="865"/>
        <end position="939"/>
    </location>
</feature>
<comment type="caution">
    <text evidence="3">The sequence shown here is derived from an EMBL/GenBank/DDBJ whole genome shotgun (WGS) entry which is preliminary data.</text>
</comment>
<organism evidence="3 4">
    <name type="scientific">Durusdinium trenchii</name>
    <dbReference type="NCBI Taxonomy" id="1381693"/>
    <lineage>
        <taxon>Eukaryota</taxon>
        <taxon>Sar</taxon>
        <taxon>Alveolata</taxon>
        <taxon>Dinophyceae</taxon>
        <taxon>Suessiales</taxon>
        <taxon>Symbiodiniaceae</taxon>
        <taxon>Durusdinium</taxon>
    </lineage>
</organism>
<protein>
    <recommendedName>
        <fullName evidence="2">WW domain-containing protein</fullName>
    </recommendedName>
</protein>
<evidence type="ECO:0000256" key="1">
    <source>
        <dbReference type="SAM" id="MobiDB-lite"/>
    </source>
</evidence>
<feature type="compositionally biased region" description="Basic and acidic residues" evidence="1">
    <location>
        <begin position="23"/>
        <end position="35"/>
    </location>
</feature>
<dbReference type="EMBL" id="CAXAMM010037224">
    <property type="protein sequence ID" value="CAK9076830.1"/>
    <property type="molecule type" value="Genomic_DNA"/>
</dbReference>
<dbReference type="SUPFAM" id="SSF51045">
    <property type="entry name" value="WW domain"/>
    <property type="match status" value="1"/>
</dbReference>
<dbReference type="InterPro" id="IPR001202">
    <property type="entry name" value="WW_dom"/>
</dbReference>
<feature type="non-terminal residue" evidence="3">
    <location>
        <position position="1015"/>
    </location>
</feature>
<feature type="region of interest" description="Disordered" evidence="1">
    <location>
        <begin position="498"/>
        <end position="570"/>
    </location>
</feature>
<feature type="compositionally biased region" description="Low complexity" evidence="1">
    <location>
        <begin position="502"/>
        <end position="517"/>
    </location>
</feature>
<feature type="region of interest" description="Disordered" evidence="1">
    <location>
        <begin position="239"/>
        <end position="259"/>
    </location>
</feature>
<evidence type="ECO:0000313" key="3">
    <source>
        <dbReference type="EMBL" id="CAK9076830.1"/>
    </source>
</evidence>
<feature type="compositionally biased region" description="Polar residues" evidence="1">
    <location>
        <begin position="539"/>
        <end position="553"/>
    </location>
</feature>
<name>A0ABP0PLB8_9DINO</name>
<feature type="region of interest" description="Disordered" evidence="1">
    <location>
        <begin position="983"/>
        <end position="1015"/>
    </location>
</feature>
<feature type="region of interest" description="Disordered" evidence="1">
    <location>
        <begin position="454"/>
        <end position="477"/>
    </location>
</feature>
<gene>
    <name evidence="3" type="ORF">SCF082_LOCUS36963</name>
</gene>
<keyword evidence="4" id="KW-1185">Reference proteome</keyword>
<dbReference type="Proteomes" id="UP001642464">
    <property type="component" value="Unassembled WGS sequence"/>
</dbReference>
<reference evidence="3 4" key="1">
    <citation type="submission" date="2024-02" db="EMBL/GenBank/DDBJ databases">
        <authorList>
            <person name="Chen Y."/>
            <person name="Shah S."/>
            <person name="Dougan E. K."/>
            <person name="Thang M."/>
            <person name="Chan C."/>
        </authorList>
    </citation>
    <scope>NUCLEOTIDE SEQUENCE [LARGE SCALE GENOMIC DNA]</scope>
</reference>
<proteinExistence type="predicted"/>
<evidence type="ECO:0000313" key="4">
    <source>
        <dbReference type="Proteomes" id="UP001642464"/>
    </source>
</evidence>
<feature type="compositionally biased region" description="Polar residues" evidence="1">
    <location>
        <begin position="561"/>
        <end position="570"/>
    </location>
</feature>
<dbReference type="CDD" id="cd00201">
    <property type="entry name" value="WW"/>
    <property type="match status" value="1"/>
</dbReference>
<sequence>MTMRRQKQKPWLDGEGEADASDNGDHALSDKEETSRAQNLAPGKQQWGEEERRAYAASLRFNDSHPEPIRRFISDVVREASLPEPWAAARDGPRWYFHNQVTGDAQWQHPLRPVFKELTTICSEVIAMSPKERSKHLNKLHAQWTETTKQDLSQWQEFVKDGKHQYFYNTVTREPSHYHPNTTVLPAHSCRLQGLALLDSPGYLDRLQQPAAPSPSGRRKPQGSAVRVRTARAIDRLILDSEQSSAESSTSEAGRKGMLPQGRHLLSEAAKRKTMAGGGLQVHRWMKADRYAQSCLGLQLQDAIDQEVLEILRPVFNQELPWPWIAEADPAERSISFRHRISEERTKDHPMRSVHQRMVDMLKKVIPEMQTEDLRPALQQLMEGLQQGVACGEGEDAQVEATSKLALSLIGCRIIAQRLRVYCSDDPWASAAEAVKAHAGNPQLIAMPTVNVTPRSADVSRHPGSATGITQSPIRTEPATPEIYADSHAATEAVFAADARQSRTTSATETTANSEQEGSSKEADMAGFHVCPRHHEDYSSTPKNTAFRSNAKTQGLDPPSSAMTSPIFQQDGSPVGAAVISMDVQPHDRAIAAVSADAQPLHTSVLQPGTGLEKAVFYPAMAVLHVKQPASTSTGMVAFPAKGQSVSSEASFLQTFPQDDGAGTGAANSVWSSAPRGYPDVHSLAGTTASSPSRRFEAGSQTSICFGAEAYSIQSTGAMFESEKVPDPVPVPSLQHPALDEQLKEMCALIQAMQSQQEGGAQGSEEVRSEEVRSPTVPQSPCWVSISTVLQPKSEVIAHLHDGPRRMVARSASGDIYNVPAPAVRRPLPPDSSPPAAVRLSQVEAQAWSGGFGAVAPPPMPVLQEPSGPQQSVLRHHTSASSPVKPGPIVSGELRPQVIDQREPEVALSPCSEHRVDDSHPRHGGAEPGHVEASENSESSQVVLELQQLREQVKLINEALSPEALQKQVLSVLPSLTPLQAAVPDSPPAIEAVPPEPVQEAEEAAVPDSPPAIEA</sequence>
<feature type="domain" description="WW" evidence="2">
    <location>
        <begin position="80"/>
        <end position="112"/>
    </location>
</feature>
<feature type="compositionally biased region" description="Basic and acidic residues" evidence="1">
    <location>
        <begin position="912"/>
        <end position="933"/>
    </location>
</feature>
<feature type="region of interest" description="Disordered" evidence="1">
    <location>
        <begin position="205"/>
        <end position="227"/>
    </location>
</feature>
<feature type="region of interest" description="Disordered" evidence="1">
    <location>
        <begin position="1"/>
        <end position="49"/>
    </location>
</feature>
<feature type="region of interest" description="Disordered" evidence="1">
    <location>
        <begin position="754"/>
        <end position="779"/>
    </location>
</feature>
<dbReference type="PROSITE" id="PS50020">
    <property type="entry name" value="WW_DOMAIN_2"/>
    <property type="match status" value="1"/>
</dbReference>
<dbReference type="InterPro" id="IPR036020">
    <property type="entry name" value="WW_dom_sf"/>
</dbReference>
<accession>A0ABP0PLB8</accession>
<dbReference type="SMART" id="SM00456">
    <property type="entry name" value="WW"/>
    <property type="match status" value="2"/>
</dbReference>
<feature type="compositionally biased region" description="Low complexity" evidence="1">
    <location>
        <begin position="241"/>
        <end position="252"/>
    </location>
</feature>